<organism evidence="1 2">
    <name type="scientific">Pollutimonas bauzanensis</name>
    <dbReference type="NCBI Taxonomy" id="658167"/>
    <lineage>
        <taxon>Bacteria</taxon>
        <taxon>Pseudomonadati</taxon>
        <taxon>Pseudomonadota</taxon>
        <taxon>Betaproteobacteria</taxon>
        <taxon>Burkholderiales</taxon>
        <taxon>Alcaligenaceae</taxon>
        <taxon>Pollutimonas</taxon>
    </lineage>
</organism>
<sequence>MQDPFGDPLPASAANKNYLMLVSVSKDNAKAIQNVLTNLKETVDKNAWPLWVDSKGLGVFIKTDLVAGEIRHAAFQGVAGDFTDIKDALVVEVGPDWYASDDSPMKNWLTAHVGAPSVPPLDSRLKRRKGGPKRA</sequence>
<dbReference type="EMBL" id="FQXE01000020">
    <property type="protein sequence ID" value="SHI28694.1"/>
    <property type="molecule type" value="Genomic_DNA"/>
</dbReference>
<protein>
    <submittedName>
        <fullName evidence="1">Uncharacterized protein</fullName>
    </submittedName>
</protein>
<proteinExistence type="predicted"/>
<name>A0A1M5ZWQ9_9BURK</name>
<dbReference type="STRING" id="658167.SAMN04488135_1205"/>
<evidence type="ECO:0000313" key="2">
    <source>
        <dbReference type="Proteomes" id="UP000184226"/>
    </source>
</evidence>
<dbReference type="OrthoDB" id="8655838at2"/>
<dbReference type="RefSeq" id="WP_073109101.1">
    <property type="nucleotide sequence ID" value="NZ_FQXE01000020.1"/>
</dbReference>
<reference evidence="1 2" key="1">
    <citation type="submission" date="2016-11" db="EMBL/GenBank/DDBJ databases">
        <authorList>
            <person name="Jaros S."/>
            <person name="Januszkiewicz K."/>
            <person name="Wedrychowicz H."/>
        </authorList>
    </citation>
    <scope>NUCLEOTIDE SEQUENCE [LARGE SCALE GENOMIC DNA]</scope>
    <source>
        <strain evidence="1 2">CGMCC 1.10190</strain>
    </source>
</reference>
<dbReference type="AlphaFoldDB" id="A0A1M5ZWQ9"/>
<keyword evidence="2" id="KW-1185">Reference proteome</keyword>
<gene>
    <name evidence="1" type="ORF">SAMN04488135_1205</name>
</gene>
<accession>A0A1M5ZWQ9</accession>
<dbReference type="Proteomes" id="UP000184226">
    <property type="component" value="Unassembled WGS sequence"/>
</dbReference>
<evidence type="ECO:0000313" key="1">
    <source>
        <dbReference type="EMBL" id="SHI28694.1"/>
    </source>
</evidence>